<accession>W2T6E9</accession>
<comment type="catalytic activity">
    <reaction evidence="6">
        <text>hydrogencarbonate + H(+) = CO2 + H2O</text>
        <dbReference type="Rhea" id="RHEA:10748"/>
        <dbReference type="ChEBI" id="CHEBI:15377"/>
        <dbReference type="ChEBI" id="CHEBI:15378"/>
        <dbReference type="ChEBI" id="CHEBI:16526"/>
        <dbReference type="ChEBI" id="CHEBI:17544"/>
        <dbReference type="EC" id="4.2.1.1"/>
    </reaction>
</comment>
<evidence type="ECO:0000256" key="3">
    <source>
        <dbReference type="ARBA" id="ARBA00022723"/>
    </source>
</evidence>
<evidence type="ECO:0000256" key="4">
    <source>
        <dbReference type="ARBA" id="ARBA00022833"/>
    </source>
</evidence>
<keyword evidence="9" id="KW-1185">Reference proteome</keyword>
<dbReference type="EC" id="4.2.1.1" evidence="2"/>
<dbReference type="KEGG" id="nai:NECAME_11481"/>
<evidence type="ECO:0000256" key="2">
    <source>
        <dbReference type="ARBA" id="ARBA00012925"/>
    </source>
</evidence>
<protein>
    <recommendedName>
        <fullName evidence="2">carbonic anhydrase</fullName>
        <ecNumber evidence="2">4.2.1.1</ecNumber>
    </recommendedName>
</protein>
<dbReference type="Gene3D" id="3.10.200.10">
    <property type="entry name" value="Alpha carbonic anhydrase"/>
    <property type="match status" value="1"/>
</dbReference>
<dbReference type="OrthoDB" id="429145at2759"/>
<dbReference type="Pfam" id="PF00194">
    <property type="entry name" value="Carb_anhydrase"/>
    <property type="match status" value="1"/>
</dbReference>
<dbReference type="InterPro" id="IPR023561">
    <property type="entry name" value="Carbonic_anhydrase_a-class"/>
</dbReference>
<sequence>NLKDAFLTTNSSGDTAQFVYSPAELLPNDTMTFFRYEGSLTTPPCTEGVTWIVLAEPTYALEDAVHFTRMASNLWRQTFCMLPARSFS</sequence>
<evidence type="ECO:0000256" key="1">
    <source>
        <dbReference type="ARBA" id="ARBA00010718"/>
    </source>
</evidence>
<comment type="similarity">
    <text evidence="1">Belongs to the alpha-carbonic anhydrase family.</text>
</comment>
<feature type="domain" description="Alpha-carbonic anhydrase" evidence="7">
    <location>
        <begin position="1"/>
        <end position="88"/>
    </location>
</feature>
<reference evidence="9" key="1">
    <citation type="journal article" date="2014" name="Nat. Genet.">
        <title>Genome of the human hookworm Necator americanus.</title>
        <authorList>
            <person name="Tang Y.T."/>
            <person name="Gao X."/>
            <person name="Rosa B.A."/>
            <person name="Abubucker S."/>
            <person name="Hallsworth-Pepin K."/>
            <person name="Martin J."/>
            <person name="Tyagi R."/>
            <person name="Heizer E."/>
            <person name="Zhang X."/>
            <person name="Bhonagiri-Palsikar V."/>
            <person name="Minx P."/>
            <person name="Warren W.C."/>
            <person name="Wang Q."/>
            <person name="Zhan B."/>
            <person name="Hotez P.J."/>
            <person name="Sternberg P.W."/>
            <person name="Dougall A."/>
            <person name="Gaze S.T."/>
            <person name="Mulvenna J."/>
            <person name="Sotillo J."/>
            <person name="Ranganathan S."/>
            <person name="Rabelo E.M."/>
            <person name="Wilson R.K."/>
            <person name="Felgner P.L."/>
            <person name="Bethony J."/>
            <person name="Hawdon J.M."/>
            <person name="Gasser R.B."/>
            <person name="Loukas A."/>
            <person name="Mitreva M."/>
        </authorList>
    </citation>
    <scope>NUCLEOTIDE SEQUENCE [LARGE SCALE GENOMIC DNA]</scope>
</reference>
<dbReference type="InterPro" id="IPR036398">
    <property type="entry name" value="CA_dom_sf"/>
</dbReference>
<gene>
    <name evidence="8" type="ORF">NECAME_11481</name>
</gene>
<dbReference type="Proteomes" id="UP000053676">
    <property type="component" value="Unassembled WGS sequence"/>
</dbReference>
<dbReference type="PANTHER" id="PTHR18952:SF265">
    <property type="entry name" value="CARBONIC ANHYDRASE"/>
    <property type="match status" value="1"/>
</dbReference>
<evidence type="ECO:0000256" key="5">
    <source>
        <dbReference type="ARBA" id="ARBA00023239"/>
    </source>
</evidence>
<dbReference type="AlphaFoldDB" id="W2T6E9"/>
<dbReference type="PANTHER" id="PTHR18952">
    <property type="entry name" value="CARBONIC ANHYDRASE"/>
    <property type="match status" value="1"/>
</dbReference>
<keyword evidence="4" id="KW-0862">Zinc</keyword>
<dbReference type="STRING" id="51031.W2T6E9"/>
<keyword evidence="5" id="KW-0456">Lyase</keyword>
<evidence type="ECO:0000259" key="7">
    <source>
        <dbReference type="PROSITE" id="PS51144"/>
    </source>
</evidence>
<proteinExistence type="inferred from homology"/>
<name>W2T6E9_NECAM</name>
<evidence type="ECO:0000313" key="8">
    <source>
        <dbReference type="EMBL" id="ETN76736.1"/>
    </source>
</evidence>
<dbReference type="SUPFAM" id="SSF51069">
    <property type="entry name" value="Carbonic anhydrase"/>
    <property type="match status" value="1"/>
</dbReference>
<keyword evidence="3" id="KW-0479">Metal-binding</keyword>
<evidence type="ECO:0000313" key="9">
    <source>
        <dbReference type="Proteomes" id="UP000053676"/>
    </source>
</evidence>
<dbReference type="GO" id="GO:0004089">
    <property type="term" value="F:carbonate dehydratase activity"/>
    <property type="evidence" value="ECO:0007669"/>
    <property type="project" value="UniProtKB-EC"/>
</dbReference>
<dbReference type="EMBL" id="KI660211">
    <property type="protein sequence ID" value="ETN76736.1"/>
    <property type="molecule type" value="Genomic_DNA"/>
</dbReference>
<organism evidence="8 9">
    <name type="scientific">Necator americanus</name>
    <name type="common">Human hookworm</name>
    <dbReference type="NCBI Taxonomy" id="51031"/>
    <lineage>
        <taxon>Eukaryota</taxon>
        <taxon>Metazoa</taxon>
        <taxon>Ecdysozoa</taxon>
        <taxon>Nematoda</taxon>
        <taxon>Chromadorea</taxon>
        <taxon>Rhabditida</taxon>
        <taxon>Rhabditina</taxon>
        <taxon>Rhabditomorpha</taxon>
        <taxon>Strongyloidea</taxon>
        <taxon>Ancylostomatidae</taxon>
        <taxon>Bunostominae</taxon>
        <taxon>Necator</taxon>
    </lineage>
</organism>
<dbReference type="InterPro" id="IPR001148">
    <property type="entry name" value="CA_dom"/>
</dbReference>
<dbReference type="PROSITE" id="PS51144">
    <property type="entry name" value="ALPHA_CA_2"/>
    <property type="match status" value="1"/>
</dbReference>
<feature type="non-terminal residue" evidence="8">
    <location>
        <position position="1"/>
    </location>
</feature>
<dbReference type="GO" id="GO:0008270">
    <property type="term" value="F:zinc ion binding"/>
    <property type="evidence" value="ECO:0007669"/>
    <property type="project" value="InterPro"/>
</dbReference>
<evidence type="ECO:0000256" key="6">
    <source>
        <dbReference type="ARBA" id="ARBA00048348"/>
    </source>
</evidence>